<dbReference type="OrthoDB" id="5558646at2759"/>
<evidence type="ECO:0000256" key="11">
    <source>
        <dbReference type="ARBA" id="ARBA00023277"/>
    </source>
</evidence>
<dbReference type="PANTHER" id="PTHR33353">
    <property type="entry name" value="PUTATIVE (AFU_ORTHOLOGUE AFUA_1G12560)-RELATED"/>
    <property type="match status" value="1"/>
</dbReference>
<evidence type="ECO:0000256" key="13">
    <source>
        <dbReference type="ARBA" id="ARBA00044502"/>
    </source>
</evidence>
<evidence type="ECO:0000256" key="10">
    <source>
        <dbReference type="ARBA" id="ARBA00023157"/>
    </source>
</evidence>
<keyword evidence="8" id="KW-0186">Copper</keyword>
<comment type="cofactor">
    <cofactor evidence="1">
        <name>Cu(2+)</name>
        <dbReference type="ChEBI" id="CHEBI:29036"/>
    </cofactor>
</comment>
<keyword evidence="12" id="KW-0624">Polysaccharide degradation</keyword>
<evidence type="ECO:0000313" key="19">
    <source>
        <dbReference type="Proteomes" id="UP001140094"/>
    </source>
</evidence>
<keyword evidence="11" id="KW-0119">Carbohydrate metabolism</keyword>
<comment type="caution">
    <text evidence="18">The sequence shown here is derived from an EMBL/GenBank/DDBJ whole genome shotgun (WGS) entry which is preliminary data.</text>
</comment>
<keyword evidence="3" id="KW-0964">Secreted</keyword>
<dbReference type="Proteomes" id="UP001140094">
    <property type="component" value="Unassembled WGS sequence"/>
</dbReference>
<dbReference type="EC" id="1.14.99.56" evidence="15"/>
<evidence type="ECO:0000256" key="14">
    <source>
        <dbReference type="ARBA" id="ARBA00045077"/>
    </source>
</evidence>
<name>A0A9W8LTW0_9FUNG</name>
<feature type="compositionally biased region" description="Basic and acidic residues" evidence="16">
    <location>
        <begin position="214"/>
        <end position="228"/>
    </location>
</feature>
<dbReference type="GO" id="GO:0030245">
    <property type="term" value="P:cellulose catabolic process"/>
    <property type="evidence" value="ECO:0007669"/>
    <property type="project" value="UniProtKB-KW"/>
</dbReference>
<dbReference type="AlphaFoldDB" id="A0A9W8LTW0"/>
<dbReference type="InterPro" id="IPR049892">
    <property type="entry name" value="AA9"/>
</dbReference>
<dbReference type="PANTHER" id="PTHR33353:SF10">
    <property type="entry name" value="ENDO-BETA-1,4-GLUCANASE D"/>
    <property type="match status" value="1"/>
</dbReference>
<dbReference type="InterPro" id="IPR005103">
    <property type="entry name" value="AA9_LPMO"/>
</dbReference>
<keyword evidence="10" id="KW-1015">Disulfide bond</keyword>
<dbReference type="GO" id="GO:0046872">
    <property type="term" value="F:metal ion binding"/>
    <property type="evidence" value="ECO:0007669"/>
    <property type="project" value="UniProtKB-KW"/>
</dbReference>
<dbReference type="GO" id="GO:0005576">
    <property type="term" value="C:extracellular region"/>
    <property type="evidence" value="ECO:0007669"/>
    <property type="project" value="UniProtKB-SubCell"/>
</dbReference>
<evidence type="ECO:0000256" key="4">
    <source>
        <dbReference type="ARBA" id="ARBA00022723"/>
    </source>
</evidence>
<feature type="compositionally biased region" description="Basic residues" evidence="16">
    <location>
        <begin position="268"/>
        <end position="280"/>
    </location>
</feature>
<dbReference type="EMBL" id="JANBUO010000032">
    <property type="protein sequence ID" value="KAJ2808651.1"/>
    <property type="molecule type" value="Genomic_DNA"/>
</dbReference>
<evidence type="ECO:0000256" key="1">
    <source>
        <dbReference type="ARBA" id="ARBA00001973"/>
    </source>
</evidence>
<evidence type="ECO:0000256" key="9">
    <source>
        <dbReference type="ARBA" id="ARBA00023033"/>
    </source>
</evidence>
<keyword evidence="4" id="KW-0479">Metal-binding</keyword>
<evidence type="ECO:0000256" key="8">
    <source>
        <dbReference type="ARBA" id="ARBA00023008"/>
    </source>
</evidence>
<gene>
    <name evidence="18" type="ORF">H4R20_000744</name>
</gene>
<accession>A0A9W8LTW0</accession>
<evidence type="ECO:0000256" key="3">
    <source>
        <dbReference type="ARBA" id="ARBA00022525"/>
    </source>
</evidence>
<keyword evidence="9" id="KW-0503">Monooxygenase</keyword>
<evidence type="ECO:0000256" key="7">
    <source>
        <dbReference type="ARBA" id="ARBA00023002"/>
    </source>
</evidence>
<evidence type="ECO:0000256" key="6">
    <source>
        <dbReference type="ARBA" id="ARBA00023001"/>
    </source>
</evidence>
<evidence type="ECO:0000259" key="17">
    <source>
        <dbReference type="Pfam" id="PF03443"/>
    </source>
</evidence>
<comment type="subcellular location">
    <subcellularLocation>
        <location evidence="2">Secreted</location>
    </subcellularLocation>
</comment>
<evidence type="ECO:0000256" key="12">
    <source>
        <dbReference type="ARBA" id="ARBA00023326"/>
    </source>
</evidence>
<comment type="similarity">
    <text evidence="13">Belongs to the polysaccharide monooxygenase AA9 family.</text>
</comment>
<keyword evidence="7" id="KW-0560">Oxidoreductase</keyword>
<dbReference type="Pfam" id="PF03443">
    <property type="entry name" value="AA9"/>
    <property type="match status" value="1"/>
</dbReference>
<organism evidence="18 19">
    <name type="scientific">Coemansia guatemalensis</name>
    <dbReference type="NCBI Taxonomy" id="2761395"/>
    <lineage>
        <taxon>Eukaryota</taxon>
        <taxon>Fungi</taxon>
        <taxon>Fungi incertae sedis</taxon>
        <taxon>Zoopagomycota</taxon>
        <taxon>Kickxellomycotina</taxon>
        <taxon>Kickxellomycetes</taxon>
        <taxon>Kickxellales</taxon>
        <taxon>Kickxellaceae</taxon>
        <taxon>Coemansia</taxon>
    </lineage>
</organism>
<feature type="domain" description="Auxiliary Activity family 9 catalytic" evidence="17">
    <location>
        <begin position="12"/>
        <end position="195"/>
    </location>
</feature>
<evidence type="ECO:0000256" key="16">
    <source>
        <dbReference type="SAM" id="MobiDB-lite"/>
    </source>
</evidence>
<comment type="catalytic activity">
    <reaction evidence="14">
        <text>[(1-&gt;4)-beta-D-glucosyl]n+m + reduced acceptor + O2 = 4-dehydro-beta-D-glucosyl-[(1-&gt;4)-beta-D-glucosyl]n-1 + [(1-&gt;4)-beta-D-glucosyl]m + acceptor + H2O.</text>
        <dbReference type="EC" id="1.14.99.56"/>
    </reaction>
</comment>
<reference evidence="18" key="1">
    <citation type="submission" date="2022-07" db="EMBL/GenBank/DDBJ databases">
        <title>Phylogenomic reconstructions and comparative analyses of Kickxellomycotina fungi.</title>
        <authorList>
            <person name="Reynolds N.K."/>
            <person name="Stajich J.E."/>
            <person name="Barry K."/>
            <person name="Grigoriev I.V."/>
            <person name="Crous P."/>
            <person name="Smith M.E."/>
        </authorList>
    </citation>
    <scope>NUCLEOTIDE SEQUENCE</scope>
    <source>
        <strain evidence="18">NRRL 1565</strain>
    </source>
</reference>
<dbReference type="CDD" id="cd21175">
    <property type="entry name" value="LPMO_AA9"/>
    <property type="match status" value="1"/>
</dbReference>
<dbReference type="GO" id="GO:0004497">
    <property type="term" value="F:monooxygenase activity"/>
    <property type="evidence" value="ECO:0007669"/>
    <property type="project" value="UniProtKB-KW"/>
</dbReference>
<feature type="region of interest" description="Disordered" evidence="16">
    <location>
        <begin position="209"/>
        <end position="280"/>
    </location>
</feature>
<evidence type="ECO:0000256" key="5">
    <source>
        <dbReference type="ARBA" id="ARBA00022729"/>
    </source>
</evidence>
<feature type="compositionally biased region" description="Acidic residues" evidence="16">
    <location>
        <begin position="245"/>
        <end position="257"/>
    </location>
</feature>
<evidence type="ECO:0000256" key="15">
    <source>
        <dbReference type="ARBA" id="ARBA00047174"/>
    </source>
</evidence>
<evidence type="ECO:0000313" key="18">
    <source>
        <dbReference type="EMBL" id="KAJ2808651.1"/>
    </source>
</evidence>
<dbReference type="Gene3D" id="2.70.50.70">
    <property type="match status" value="1"/>
</dbReference>
<keyword evidence="5" id="KW-0732">Signal</keyword>
<keyword evidence="19" id="KW-1185">Reference proteome</keyword>
<protein>
    <recommendedName>
        <fullName evidence="15">lytic cellulose monooxygenase (C4-dehydrogenating)</fullName>
        <ecNumber evidence="15">1.14.99.56</ecNumber>
    </recommendedName>
</protein>
<evidence type="ECO:0000256" key="2">
    <source>
        <dbReference type="ARBA" id="ARBA00004613"/>
    </source>
</evidence>
<sequence>MVDNKKLEMMKYIRPYYDYYNGPVTDVNSPDLVCRTSDMNPKNTDTRDVSAGATVGLIFKADDLPGSMVFDPRHVGPCLVYMAPMSSNGKGDVWFKIFEQGYNLDTGKWCSDHVIAADGQLDVTIPADIADGEYLLRGEIITLQNALDIGGAQFYANCVQIRVSGGGSATPSGVRIPGVYKEDHPGIHFDVYETITGYTIPGPTVYVADNAGSSKDDNDTSDTDHDSDTTAESESNSASGKEQDGYDEVPSESESDTSSDPGSERPGYSHHHCPKAYRKR</sequence>
<proteinExistence type="inferred from homology"/>
<keyword evidence="6" id="KW-0136">Cellulose degradation</keyword>